<evidence type="ECO:0000256" key="4">
    <source>
        <dbReference type="ARBA" id="ARBA00034725"/>
    </source>
</evidence>
<keyword evidence="2" id="KW-0645">Protease</keyword>
<evidence type="ECO:0000256" key="2">
    <source>
        <dbReference type="ARBA" id="ARBA00022670"/>
    </source>
</evidence>
<dbReference type="OrthoDB" id="198816at2759"/>
<accession>A0A9P1ITW0</accession>
<evidence type="ECO:0000256" key="3">
    <source>
        <dbReference type="ARBA" id="ARBA00022801"/>
    </source>
</evidence>
<dbReference type="PANTHER" id="PTHR28631">
    <property type="entry name" value="UPF0692 PROTEIN C19ORF54"/>
    <property type="match status" value="1"/>
</dbReference>
<protein>
    <recommendedName>
        <fullName evidence="5">Actin maturation protease</fullName>
    </recommendedName>
    <alternativeName>
        <fullName evidence="6">Actin aminopeptidase ACTMAP</fullName>
    </alternativeName>
</protein>
<reference evidence="8" key="1">
    <citation type="submission" date="2022-11" db="EMBL/GenBank/DDBJ databases">
        <authorList>
            <person name="Kikuchi T."/>
        </authorList>
    </citation>
    <scope>NUCLEOTIDE SEQUENCE</scope>
    <source>
        <strain evidence="8">PS1010</strain>
    </source>
</reference>
<name>A0A9P1ITW0_9PELO</name>
<dbReference type="InterPro" id="IPR040043">
    <property type="entry name" value="ACTMAP"/>
</dbReference>
<evidence type="ECO:0000256" key="6">
    <source>
        <dbReference type="ARBA" id="ARBA00034908"/>
    </source>
</evidence>
<comment type="similarity">
    <text evidence="4">Belongs to the ACTMAP family.</text>
</comment>
<comment type="catalytic activity">
    <reaction evidence="7">
        <text>N-terminal N(alpha)-acetyl-L-cysteinyl-L-aspartyl-[protein] + H2O = N-terminal L-aspartyl-[protein] + N-acetyl-L-cysteine</text>
        <dbReference type="Rhea" id="RHEA:74579"/>
        <dbReference type="Rhea" id="RHEA-COMP:12669"/>
        <dbReference type="Rhea" id="RHEA-COMP:18395"/>
        <dbReference type="ChEBI" id="CHEBI:15377"/>
        <dbReference type="ChEBI" id="CHEBI:64720"/>
        <dbReference type="ChEBI" id="CHEBI:78236"/>
        <dbReference type="ChEBI" id="CHEBI:193599"/>
    </reaction>
    <physiologicalReaction direction="left-to-right" evidence="7">
        <dbReference type="Rhea" id="RHEA:74580"/>
    </physiologicalReaction>
</comment>
<dbReference type="EMBL" id="CANHGI010000005">
    <property type="protein sequence ID" value="CAI5450979.1"/>
    <property type="molecule type" value="Genomic_DNA"/>
</dbReference>
<dbReference type="GO" id="GO:0004177">
    <property type="term" value="F:aminopeptidase activity"/>
    <property type="evidence" value="ECO:0007669"/>
    <property type="project" value="UniProtKB-KW"/>
</dbReference>
<dbReference type="PANTHER" id="PTHR28631:SF1">
    <property type="entry name" value="ACTIN MATURATION PROTEASE"/>
    <property type="match status" value="1"/>
</dbReference>
<sequence length="220" mass="24406">METISDIPPITQSKLSDYGSNSRFIFDKNVKPELQIGPKCGLVALSMSLKSKGIDCNVDEIFGIAKELNYTIQGEMFSAYSLSEVANKISPGCSKVEEFPGASELSQRLLNGQHILVAYDCDKNFSATKHNGHKAHWLLMCGFLDKSSGEKEGSMSPVQNPEDLIILGYQGKSRYLGFFPYTAIFESNAQLFEAGPIRLSDEYNLEDFVNLRNKIVSINI</sequence>
<evidence type="ECO:0000256" key="5">
    <source>
        <dbReference type="ARBA" id="ARBA00034848"/>
    </source>
</evidence>
<dbReference type="Proteomes" id="UP001152747">
    <property type="component" value="Unassembled WGS sequence"/>
</dbReference>
<evidence type="ECO:0000256" key="1">
    <source>
        <dbReference type="ARBA" id="ARBA00022438"/>
    </source>
</evidence>
<proteinExistence type="inferred from homology"/>
<keyword evidence="9" id="KW-1185">Reference proteome</keyword>
<evidence type="ECO:0000313" key="8">
    <source>
        <dbReference type="EMBL" id="CAI5450979.1"/>
    </source>
</evidence>
<dbReference type="AlphaFoldDB" id="A0A9P1ITW0"/>
<keyword evidence="1" id="KW-0031">Aminopeptidase</keyword>
<dbReference type="Pfam" id="PF21646">
    <property type="entry name" value="ACTMAP-like_C"/>
    <property type="match status" value="1"/>
</dbReference>
<organism evidence="8 9">
    <name type="scientific">Caenorhabditis angaria</name>
    <dbReference type="NCBI Taxonomy" id="860376"/>
    <lineage>
        <taxon>Eukaryota</taxon>
        <taxon>Metazoa</taxon>
        <taxon>Ecdysozoa</taxon>
        <taxon>Nematoda</taxon>
        <taxon>Chromadorea</taxon>
        <taxon>Rhabditida</taxon>
        <taxon>Rhabditina</taxon>
        <taxon>Rhabditomorpha</taxon>
        <taxon>Rhabditoidea</taxon>
        <taxon>Rhabditidae</taxon>
        <taxon>Peloderinae</taxon>
        <taxon>Caenorhabditis</taxon>
    </lineage>
</organism>
<comment type="caution">
    <text evidence="8">The sequence shown here is derived from an EMBL/GenBank/DDBJ whole genome shotgun (WGS) entry which is preliminary data.</text>
</comment>
<dbReference type="GO" id="GO:0006508">
    <property type="term" value="P:proteolysis"/>
    <property type="evidence" value="ECO:0007669"/>
    <property type="project" value="UniProtKB-KW"/>
</dbReference>
<gene>
    <name evidence="8" type="ORF">CAMP_LOCUS13616</name>
</gene>
<evidence type="ECO:0000256" key="7">
    <source>
        <dbReference type="ARBA" id="ARBA00049041"/>
    </source>
</evidence>
<evidence type="ECO:0000313" key="9">
    <source>
        <dbReference type="Proteomes" id="UP001152747"/>
    </source>
</evidence>
<keyword evidence="3" id="KW-0378">Hydrolase</keyword>